<dbReference type="AlphaFoldDB" id="A0A830H9W4"/>
<keyword evidence="3" id="KW-1185">Reference proteome</keyword>
<feature type="region of interest" description="Disordered" evidence="1">
    <location>
        <begin position="462"/>
        <end position="512"/>
    </location>
</feature>
<gene>
    <name evidence="2" type="ORF">PPROV_000062400</name>
</gene>
<accession>A0A830H9W4</accession>
<organism evidence="2 3">
    <name type="scientific">Pycnococcus provasolii</name>
    <dbReference type="NCBI Taxonomy" id="41880"/>
    <lineage>
        <taxon>Eukaryota</taxon>
        <taxon>Viridiplantae</taxon>
        <taxon>Chlorophyta</taxon>
        <taxon>Pseudoscourfieldiophyceae</taxon>
        <taxon>Pseudoscourfieldiales</taxon>
        <taxon>Pycnococcaceae</taxon>
        <taxon>Pycnococcus</taxon>
    </lineage>
</organism>
<feature type="compositionally biased region" description="Low complexity" evidence="1">
    <location>
        <begin position="472"/>
        <end position="510"/>
    </location>
</feature>
<dbReference type="EMBL" id="BNJQ01000002">
    <property type="protein sequence ID" value="GHP01867.1"/>
    <property type="molecule type" value="Genomic_DNA"/>
</dbReference>
<feature type="region of interest" description="Disordered" evidence="1">
    <location>
        <begin position="717"/>
        <end position="738"/>
    </location>
</feature>
<evidence type="ECO:0000256" key="1">
    <source>
        <dbReference type="SAM" id="MobiDB-lite"/>
    </source>
</evidence>
<protein>
    <submittedName>
        <fullName evidence="2">Uncharacterized protein</fullName>
    </submittedName>
</protein>
<name>A0A830H9W4_9CHLO</name>
<comment type="caution">
    <text evidence="2">The sequence shown here is derived from an EMBL/GenBank/DDBJ whole genome shotgun (WGS) entry which is preliminary data.</text>
</comment>
<evidence type="ECO:0000313" key="3">
    <source>
        <dbReference type="Proteomes" id="UP000660262"/>
    </source>
</evidence>
<reference evidence="2" key="1">
    <citation type="submission" date="2020-10" db="EMBL/GenBank/DDBJ databases">
        <title>Unveiling of a novel bifunctional photoreceptor, Dualchrome1, isolated from a cosmopolitan green alga.</title>
        <authorList>
            <person name="Suzuki S."/>
            <person name="Kawachi M."/>
        </authorList>
    </citation>
    <scope>NUCLEOTIDE SEQUENCE</scope>
    <source>
        <strain evidence="2">NIES 2893</strain>
    </source>
</reference>
<dbReference type="Proteomes" id="UP000660262">
    <property type="component" value="Unassembled WGS sequence"/>
</dbReference>
<proteinExistence type="predicted"/>
<sequence length="738" mass="76022">MSHANDRHFNSQMPISLVPLEVLEALLLLDFFDWYTKGPAGKGMQPGAGACDRPDSDTEVSAVEEVQGDPCFAKWQFILMGAVVVQEDAPSCGSATTPSKSKPIALSGGDVLQTRFLAVLSNDDDFDDERPVQRWHLRLRLPCGLPGEEHAKEAKLDVVVHRAKGAVPPLGSQAAADVKSNLLEATDKAWGSRGTATTQERRRAGAAALAAAANSAGKLPALQLSPGNWGVDVQSMDDVALEVRAFALRGSVRLAQEVAVHAAGLAASGVLDFDDNAGSDAARASVYVRCTPDSAPMVLASLAYAARAGGAAASVLQAGVDEAIFVSITATVALSGSTSASASGMDRVAIATQQAVLQASAAVQSKNGACSGQAQADGTGLQSGPAFMPVTVAVWCAGMEGANHAVVVDVTSLDAPPEPGTGEAFVQQIAARYDANQVAYIARFLRPEGRYLVSTTVDGVVSQSPHRAKGESPTTAALASATTAAAAPKPKRASTTPRPAVPTTTASTRPMSAGMLAAMRDGAAPEGEVAHLSGHSALNAAASEASGPPGYASARRRQADKAVKLEQGRAHAAAKLAYDQITGGARGDGGALISQSRKRVRRLPPNGMRGEALGSTGAPQVESIEPQLNALADEEARVASFARMFTPHGTPGISGKSGVMNLDDFEIPGMTPAGAAPRMIGARLIGKHKLGREAIHLSMSSGGYVSDPPIDTRLMATGKDAADSSSDEETAWKKLTEN</sequence>
<evidence type="ECO:0000313" key="2">
    <source>
        <dbReference type="EMBL" id="GHP01867.1"/>
    </source>
</evidence>